<dbReference type="HOGENOM" id="CLU_2210784_0_0_1"/>
<dbReference type="EMBL" id="KN294013">
    <property type="protein sequence ID" value="EEH36703.1"/>
    <property type="molecule type" value="Genomic_DNA"/>
</dbReference>
<organism evidence="1 2">
    <name type="scientific">Paracoccidioides lutzii (strain ATCC MYA-826 / Pb01)</name>
    <name type="common">Paracoccidioides brasiliensis</name>
    <dbReference type="NCBI Taxonomy" id="502779"/>
    <lineage>
        <taxon>Eukaryota</taxon>
        <taxon>Fungi</taxon>
        <taxon>Dikarya</taxon>
        <taxon>Ascomycota</taxon>
        <taxon>Pezizomycotina</taxon>
        <taxon>Eurotiomycetes</taxon>
        <taxon>Eurotiomycetidae</taxon>
        <taxon>Onygenales</taxon>
        <taxon>Ajellomycetaceae</taxon>
        <taxon>Paracoccidioides</taxon>
    </lineage>
</organism>
<evidence type="ECO:0000313" key="2">
    <source>
        <dbReference type="Proteomes" id="UP000002059"/>
    </source>
</evidence>
<proteinExistence type="predicted"/>
<dbReference type="AlphaFoldDB" id="C1H8N0"/>
<name>C1H8N0_PARBA</name>
<protein>
    <submittedName>
        <fullName evidence="1">Uncharacterized protein</fullName>
    </submittedName>
</protein>
<accession>C1H8N0</accession>
<dbReference type="KEGG" id="pbl:PAAG_07121"/>
<dbReference type="GeneID" id="9094115"/>
<sequence length="107" mass="12005">MPTTNTTIITRAPLQVAESVSKSARLAATPHSMNVSGTGYVRCKGCRDHPYSCAYNISDYASTINNNDQPAWMELGYKERKEKDILWASLAWWEPSGDEWRGLNLLP</sequence>
<reference evidence="1 2" key="1">
    <citation type="journal article" date="2011" name="PLoS Genet.">
        <title>Comparative genomic analysis of human fungal pathogens causing paracoccidioidomycosis.</title>
        <authorList>
            <person name="Desjardins C.A."/>
            <person name="Champion M.D."/>
            <person name="Holder J.W."/>
            <person name="Muszewska A."/>
            <person name="Goldberg J."/>
            <person name="Bailao A.M."/>
            <person name="Brigido M.M."/>
            <person name="Ferreira M.E."/>
            <person name="Garcia A.M."/>
            <person name="Grynberg M."/>
            <person name="Gujja S."/>
            <person name="Heiman D.I."/>
            <person name="Henn M.R."/>
            <person name="Kodira C.D."/>
            <person name="Leon-Narvaez H."/>
            <person name="Longo L.V."/>
            <person name="Ma L.J."/>
            <person name="Malavazi I."/>
            <person name="Matsuo A.L."/>
            <person name="Morais F.V."/>
            <person name="Pereira M."/>
            <person name="Rodriguez-Brito S."/>
            <person name="Sakthikumar S."/>
            <person name="Salem-Izacc S.M."/>
            <person name="Sykes S.M."/>
            <person name="Teixeira M.M."/>
            <person name="Vallejo M.C."/>
            <person name="Walter M.E."/>
            <person name="Yandava C."/>
            <person name="Young S."/>
            <person name="Zeng Q."/>
            <person name="Zucker J."/>
            <person name="Felipe M.S."/>
            <person name="Goldman G.H."/>
            <person name="Haas B.J."/>
            <person name="McEwen J.G."/>
            <person name="Nino-Vega G."/>
            <person name="Puccia R."/>
            <person name="San-Blas G."/>
            <person name="Soares C.M."/>
            <person name="Birren B.W."/>
            <person name="Cuomo C.A."/>
        </authorList>
    </citation>
    <scope>NUCLEOTIDE SEQUENCE [LARGE SCALE GENOMIC DNA]</scope>
    <source>
        <strain evidence="2">ATCC MYA-826 / Pb01</strain>
    </source>
</reference>
<dbReference type="Proteomes" id="UP000002059">
    <property type="component" value="Partially assembled WGS sequence"/>
</dbReference>
<dbReference type="RefSeq" id="XP_002790885.1">
    <property type="nucleotide sequence ID" value="XM_002790839.1"/>
</dbReference>
<keyword evidence="2" id="KW-1185">Reference proteome</keyword>
<dbReference type="VEuPathDB" id="FungiDB:PAAG_07121"/>
<evidence type="ECO:0000313" key="1">
    <source>
        <dbReference type="EMBL" id="EEH36703.1"/>
    </source>
</evidence>
<gene>
    <name evidence="1" type="ORF">PAAG_07121</name>
</gene>